<feature type="transmembrane region" description="Helical" evidence="1">
    <location>
        <begin position="74"/>
        <end position="95"/>
    </location>
</feature>
<evidence type="ECO:0008006" key="4">
    <source>
        <dbReference type="Google" id="ProtNLM"/>
    </source>
</evidence>
<keyword evidence="1" id="KW-0472">Membrane</keyword>
<dbReference type="SUPFAM" id="SSF82866">
    <property type="entry name" value="Multidrug efflux transporter AcrB transmembrane domain"/>
    <property type="match status" value="1"/>
</dbReference>
<name>T1JV16_TETUR</name>
<dbReference type="GO" id="GO:0005886">
    <property type="term" value="C:plasma membrane"/>
    <property type="evidence" value="ECO:0007669"/>
    <property type="project" value="TreeGrafter"/>
</dbReference>
<feature type="transmembrane region" description="Helical" evidence="1">
    <location>
        <begin position="42"/>
        <end position="62"/>
    </location>
</feature>
<protein>
    <recommendedName>
        <fullName evidence="4">SSD domain-containing protein</fullName>
    </recommendedName>
</protein>
<dbReference type="PANTHER" id="PTHR45727:SF2">
    <property type="entry name" value="NPC INTRACELLULAR CHOLESTEROL TRANSPORTER 1"/>
    <property type="match status" value="1"/>
</dbReference>
<dbReference type="Gene3D" id="1.20.1640.10">
    <property type="entry name" value="Multidrug efflux transporter AcrB transmembrane domain"/>
    <property type="match status" value="1"/>
</dbReference>
<dbReference type="Proteomes" id="UP000015104">
    <property type="component" value="Unassembled WGS sequence"/>
</dbReference>
<dbReference type="eggNOG" id="KOG1933">
    <property type="taxonomic scope" value="Eukaryota"/>
</dbReference>
<reference evidence="2" key="2">
    <citation type="submission" date="2015-06" db="UniProtKB">
        <authorList>
            <consortium name="EnsemblMetazoa"/>
        </authorList>
    </citation>
    <scope>IDENTIFICATION</scope>
</reference>
<evidence type="ECO:0000313" key="2">
    <source>
        <dbReference type="EnsemblMetazoa" id="tetur02g02970.1"/>
    </source>
</evidence>
<dbReference type="GO" id="GO:0042632">
    <property type="term" value="P:cholesterol homeostasis"/>
    <property type="evidence" value="ECO:0007669"/>
    <property type="project" value="TreeGrafter"/>
</dbReference>
<dbReference type="GO" id="GO:0030299">
    <property type="term" value="P:intestinal cholesterol absorption"/>
    <property type="evidence" value="ECO:0007669"/>
    <property type="project" value="TreeGrafter"/>
</dbReference>
<dbReference type="GO" id="GO:0015918">
    <property type="term" value="P:sterol transport"/>
    <property type="evidence" value="ECO:0007669"/>
    <property type="project" value="TreeGrafter"/>
</dbReference>
<evidence type="ECO:0000256" key="1">
    <source>
        <dbReference type="SAM" id="Phobius"/>
    </source>
</evidence>
<dbReference type="GO" id="GO:0015485">
    <property type="term" value="F:cholesterol binding"/>
    <property type="evidence" value="ECO:0007669"/>
    <property type="project" value="TreeGrafter"/>
</dbReference>
<keyword evidence="1" id="KW-0812">Transmembrane</keyword>
<evidence type="ECO:0000313" key="3">
    <source>
        <dbReference type="Proteomes" id="UP000015104"/>
    </source>
</evidence>
<dbReference type="STRING" id="32264.T1JV16"/>
<sequence length="141" mass="15539">MEKLHKSVGFRKYFHAYKSCLINQAIFLVSFVLYGFDIKASLIVVLTIICIVINLMGMMYWWDISLNALSLVNLVMAAGISVEFCSHITHAYLLSNEASRVKRSQEALATMGSSVLSGITLTKFAGILVLSAFGGKPRLSI</sequence>
<dbReference type="EnsemblMetazoa" id="tetur02g02970.1">
    <property type="protein sequence ID" value="tetur02g02970.1"/>
    <property type="gene ID" value="tetur02g02970"/>
</dbReference>
<feature type="transmembrane region" description="Helical" evidence="1">
    <location>
        <begin position="115"/>
        <end position="135"/>
    </location>
</feature>
<accession>T1JV16</accession>
<keyword evidence="3" id="KW-1185">Reference proteome</keyword>
<keyword evidence="1" id="KW-1133">Transmembrane helix</keyword>
<dbReference type="PANTHER" id="PTHR45727">
    <property type="entry name" value="NPC INTRACELLULAR CHOLESTEROL TRANSPORTER 1"/>
    <property type="match status" value="1"/>
</dbReference>
<dbReference type="EMBL" id="CAEY01000791">
    <property type="status" value="NOT_ANNOTATED_CDS"/>
    <property type="molecule type" value="Genomic_DNA"/>
</dbReference>
<dbReference type="AlphaFoldDB" id="T1JV16"/>
<proteinExistence type="predicted"/>
<feature type="transmembrane region" description="Helical" evidence="1">
    <location>
        <begin position="20"/>
        <end position="36"/>
    </location>
</feature>
<organism evidence="2 3">
    <name type="scientific">Tetranychus urticae</name>
    <name type="common">Two-spotted spider mite</name>
    <dbReference type="NCBI Taxonomy" id="32264"/>
    <lineage>
        <taxon>Eukaryota</taxon>
        <taxon>Metazoa</taxon>
        <taxon>Ecdysozoa</taxon>
        <taxon>Arthropoda</taxon>
        <taxon>Chelicerata</taxon>
        <taxon>Arachnida</taxon>
        <taxon>Acari</taxon>
        <taxon>Acariformes</taxon>
        <taxon>Trombidiformes</taxon>
        <taxon>Prostigmata</taxon>
        <taxon>Eleutherengona</taxon>
        <taxon>Raphignathae</taxon>
        <taxon>Tetranychoidea</taxon>
        <taxon>Tetranychidae</taxon>
        <taxon>Tetranychus</taxon>
    </lineage>
</organism>
<reference evidence="3" key="1">
    <citation type="submission" date="2011-08" db="EMBL/GenBank/DDBJ databases">
        <authorList>
            <person name="Rombauts S."/>
        </authorList>
    </citation>
    <scope>NUCLEOTIDE SEQUENCE</scope>
    <source>
        <strain evidence="3">London</strain>
    </source>
</reference>
<dbReference type="HOGENOM" id="CLU_1837650_0_0_1"/>